<dbReference type="PANTHER" id="PTHR11085">
    <property type="entry name" value="NAD-DEPENDENT PROTEIN DEACYLASE SIRTUIN-5, MITOCHONDRIAL-RELATED"/>
    <property type="match status" value="1"/>
</dbReference>
<evidence type="ECO:0000256" key="11">
    <source>
        <dbReference type="ARBA" id="ARBA00050237"/>
    </source>
</evidence>
<evidence type="ECO:0000256" key="2">
    <source>
        <dbReference type="ARBA" id="ARBA00012928"/>
    </source>
</evidence>
<evidence type="ECO:0000256" key="14">
    <source>
        <dbReference type="ARBA" id="ARBA00052763"/>
    </source>
</evidence>
<comment type="catalytic activity">
    <reaction evidence="12">
        <text>N(6)-succinyl-L-lysyl-[protein] + NAD(+) + H2O = 2''-O-succinyl-ADP-D-ribose + nicotinamide + L-lysyl-[protein]</text>
        <dbReference type="Rhea" id="RHEA:47668"/>
        <dbReference type="Rhea" id="RHEA-COMP:9752"/>
        <dbReference type="Rhea" id="RHEA-COMP:11877"/>
        <dbReference type="ChEBI" id="CHEBI:15377"/>
        <dbReference type="ChEBI" id="CHEBI:17154"/>
        <dbReference type="ChEBI" id="CHEBI:29969"/>
        <dbReference type="ChEBI" id="CHEBI:57540"/>
        <dbReference type="ChEBI" id="CHEBI:87830"/>
        <dbReference type="ChEBI" id="CHEBI:87832"/>
    </reaction>
    <physiologicalReaction direction="left-to-right" evidence="12">
        <dbReference type="Rhea" id="RHEA:47669"/>
    </physiologicalReaction>
</comment>
<comment type="catalytic activity">
    <reaction evidence="13">
        <text>N(6)-propanoyl-L-lysyl-[protein] + NAD(+) + H2O = 3''-O-propanoyl-ADP-D-ribose + nicotinamide + L-lysyl-[protein]</text>
        <dbReference type="Rhea" id="RHEA:23500"/>
        <dbReference type="Rhea" id="RHEA-COMP:9752"/>
        <dbReference type="Rhea" id="RHEA-COMP:13758"/>
        <dbReference type="ChEBI" id="CHEBI:15377"/>
        <dbReference type="ChEBI" id="CHEBI:17154"/>
        <dbReference type="ChEBI" id="CHEBI:29969"/>
        <dbReference type="ChEBI" id="CHEBI:57540"/>
        <dbReference type="ChEBI" id="CHEBI:138019"/>
        <dbReference type="ChEBI" id="CHEBI:145015"/>
    </reaction>
    <physiologicalReaction direction="left-to-right" evidence="13">
        <dbReference type="Rhea" id="RHEA:23501"/>
    </physiologicalReaction>
</comment>
<dbReference type="AlphaFoldDB" id="A0A914AKT1"/>
<dbReference type="GO" id="GO:0000785">
    <property type="term" value="C:chromatin"/>
    <property type="evidence" value="ECO:0007669"/>
    <property type="project" value="TreeGrafter"/>
</dbReference>
<keyword evidence="19" id="KW-1185">Reference proteome</keyword>
<feature type="binding site" evidence="15">
    <location>
        <position position="236"/>
    </location>
    <ligand>
        <name>Zn(2+)</name>
        <dbReference type="ChEBI" id="CHEBI:29105"/>
    </ligand>
</feature>
<dbReference type="FunFam" id="2.20.28.200:FF:000002">
    <property type="entry name" value="NAD-dependent deacetylase sirtuin-7"/>
    <property type="match status" value="1"/>
</dbReference>
<evidence type="ECO:0000256" key="1">
    <source>
        <dbReference type="ARBA" id="ARBA00001947"/>
    </source>
</evidence>
<comment type="similarity">
    <text evidence="8">Belongs to the sirtuin family. Class IV subfamily.</text>
</comment>
<comment type="cofactor">
    <cofactor evidence="1">
        <name>Zn(2+)</name>
        <dbReference type="ChEBI" id="CHEBI:29105"/>
    </cofactor>
</comment>
<dbReference type="Proteomes" id="UP000887568">
    <property type="component" value="Unplaced"/>
</dbReference>
<dbReference type="GO" id="GO:0035861">
    <property type="term" value="C:site of double-strand break"/>
    <property type="evidence" value="ECO:0007669"/>
    <property type="project" value="UniProtKB-ARBA"/>
</dbReference>
<proteinExistence type="inferred from homology"/>
<evidence type="ECO:0000256" key="7">
    <source>
        <dbReference type="ARBA" id="ARBA00023027"/>
    </source>
</evidence>
<keyword evidence="6 15" id="KW-0862">Zinc</keyword>
<keyword evidence="5 15" id="KW-0479">Metal-binding</keyword>
<evidence type="ECO:0000259" key="17">
    <source>
        <dbReference type="PROSITE" id="PS50305"/>
    </source>
</evidence>
<evidence type="ECO:0000313" key="18">
    <source>
        <dbReference type="EnsemblMetazoa" id="XP_038064332.1"/>
    </source>
</evidence>
<accession>A0A914AKT1</accession>
<dbReference type="OrthoDB" id="2919105at2759"/>
<keyword evidence="3" id="KW-0597">Phosphoprotein</keyword>
<comment type="catalytic activity">
    <reaction evidence="11">
        <text>N(6)-decanoyl-L-lysyl-[protein] + NAD(+) + H2O = 2''-O-decanoyl-ADP-D-ribose + nicotinamide + L-lysyl-[protein]</text>
        <dbReference type="Rhea" id="RHEA:70631"/>
        <dbReference type="Rhea" id="RHEA-COMP:9752"/>
        <dbReference type="Rhea" id="RHEA-COMP:17932"/>
        <dbReference type="ChEBI" id="CHEBI:15377"/>
        <dbReference type="ChEBI" id="CHEBI:17154"/>
        <dbReference type="ChEBI" id="CHEBI:29969"/>
        <dbReference type="ChEBI" id="CHEBI:57540"/>
        <dbReference type="ChEBI" id="CHEBI:143222"/>
        <dbReference type="ChEBI" id="CHEBI:189688"/>
    </reaction>
    <physiologicalReaction direction="left-to-right" evidence="11">
        <dbReference type="Rhea" id="RHEA:70632"/>
    </physiologicalReaction>
</comment>
<keyword evidence="4" id="KW-0808">Transferase</keyword>
<feature type="active site" description="Proton acceptor" evidence="15">
    <location>
        <position position="195"/>
    </location>
</feature>
<comment type="catalytic activity">
    <reaction evidence="14">
        <text>N(6)-glutaryl-L-lysyl-[protein] + NAD(+) + H2O = 2''-O-glutaryl-ADP-D-ribose + nicotinamide + L-lysyl-[protein]</text>
        <dbReference type="Rhea" id="RHEA:47664"/>
        <dbReference type="Rhea" id="RHEA-COMP:9752"/>
        <dbReference type="Rhea" id="RHEA-COMP:11875"/>
        <dbReference type="ChEBI" id="CHEBI:15377"/>
        <dbReference type="ChEBI" id="CHEBI:17154"/>
        <dbReference type="ChEBI" id="CHEBI:29969"/>
        <dbReference type="ChEBI" id="CHEBI:57540"/>
        <dbReference type="ChEBI" id="CHEBI:87828"/>
        <dbReference type="ChEBI" id="CHEBI:87829"/>
    </reaction>
    <physiologicalReaction direction="left-to-right" evidence="14">
        <dbReference type="Rhea" id="RHEA:47665"/>
    </physiologicalReaction>
</comment>
<reference evidence="18" key="1">
    <citation type="submission" date="2022-11" db="UniProtKB">
        <authorList>
            <consortium name="EnsemblMetazoa"/>
        </authorList>
    </citation>
    <scope>IDENTIFICATION</scope>
</reference>
<dbReference type="GO" id="GO:0070403">
    <property type="term" value="F:NAD+ binding"/>
    <property type="evidence" value="ECO:0007669"/>
    <property type="project" value="InterPro"/>
</dbReference>
<evidence type="ECO:0000256" key="13">
    <source>
        <dbReference type="ARBA" id="ARBA00051399"/>
    </source>
</evidence>
<dbReference type="Pfam" id="PF02146">
    <property type="entry name" value="SIR2"/>
    <property type="match status" value="1"/>
</dbReference>
<dbReference type="PANTHER" id="PTHR11085:SF1">
    <property type="entry name" value="NAD-DEPENDENT PROTEIN DEACETYLASE SIRTUIN-7"/>
    <property type="match status" value="1"/>
</dbReference>
<feature type="compositionally biased region" description="Basic residues" evidence="16">
    <location>
        <begin position="460"/>
        <end position="473"/>
    </location>
</feature>
<dbReference type="GO" id="GO:0005634">
    <property type="term" value="C:nucleus"/>
    <property type="evidence" value="ECO:0007669"/>
    <property type="project" value="TreeGrafter"/>
</dbReference>
<feature type="binding site" evidence="15">
    <location>
        <position position="203"/>
    </location>
    <ligand>
        <name>Zn(2+)</name>
        <dbReference type="ChEBI" id="CHEBI:29105"/>
    </ligand>
</feature>
<evidence type="ECO:0000256" key="4">
    <source>
        <dbReference type="ARBA" id="ARBA00022679"/>
    </source>
</evidence>
<evidence type="ECO:0000256" key="5">
    <source>
        <dbReference type="ARBA" id="ARBA00022723"/>
    </source>
</evidence>
<dbReference type="GO" id="GO:0046872">
    <property type="term" value="F:metal ion binding"/>
    <property type="evidence" value="ECO:0007669"/>
    <property type="project" value="UniProtKB-KW"/>
</dbReference>
<dbReference type="SUPFAM" id="SSF52467">
    <property type="entry name" value="DHS-like NAD/FAD-binding domain"/>
    <property type="match status" value="1"/>
</dbReference>
<feature type="binding site" evidence="15">
    <location>
        <position position="233"/>
    </location>
    <ligand>
        <name>Zn(2+)</name>
        <dbReference type="ChEBI" id="CHEBI:29105"/>
    </ligand>
</feature>
<dbReference type="InterPro" id="IPR029035">
    <property type="entry name" value="DHS-like_NAD/FAD-binding_dom"/>
</dbReference>
<dbReference type="OMA" id="SNREYCK"/>
<dbReference type="FunFam" id="3.40.50.1220:FF:000038">
    <property type="entry name" value="NAD-dependent protein deacetylase sirtuin-6 isoform X2"/>
    <property type="match status" value="1"/>
</dbReference>
<evidence type="ECO:0000256" key="10">
    <source>
        <dbReference type="ARBA" id="ARBA00043038"/>
    </source>
</evidence>
<dbReference type="Gene3D" id="2.20.28.200">
    <property type="match status" value="1"/>
</dbReference>
<dbReference type="GO" id="GO:0140861">
    <property type="term" value="P:DNA repair-dependent chromatin remodeling"/>
    <property type="evidence" value="ECO:0007669"/>
    <property type="project" value="UniProtKB-ARBA"/>
</dbReference>
<dbReference type="RefSeq" id="XP_038064332.1">
    <property type="nucleotide sequence ID" value="XM_038208404.1"/>
</dbReference>
<dbReference type="PROSITE" id="PS50305">
    <property type="entry name" value="SIRTUIN"/>
    <property type="match status" value="1"/>
</dbReference>
<evidence type="ECO:0000313" key="19">
    <source>
        <dbReference type="Proteomes" id="UP000887568"/>
    </source>
</evidence>
<organism evidence="18 19">
    <name type="scientific">Patiria miniata</name>
    <name type="common">Bat star</name>
    <name type="synonym">Asterina miniata</name>
    <dbReference type="NCBI Taxonomy" id="46514"/>
    <lineage>
        <taxon>Eukaryota</taxon>
        <taxon>Metazoa</taxon>
        <taxon>Echinodermata</taxon>
        <taxon>Eleutherozoa</taxon>
        <taxon>Asterozoa</taxon>
        <taxon>Asteroidea</taxon>
        <taxon>Valvatacea</taxon>
        <taxon>Valvatida</taxon>
        <taxon>Asterinidae</taxon>
        <taxon>Patiria</taxon>
    </lineage>
</organism>
<feature type="domain" description="Deacetylase sirtuin-type" evidence="17">
    <location>
        <begin position="90"/>
        <end position="337"/>
    </location>
</feature>
<dbReference type="InterPro" id="IPR050134">
    <property type="entry name" value="NAD-dep_sirtuin_deacylases"/>
</dbReference>
<name>A0A914AKT1_PATMI</name>
<dbReference type="Gene3D" id="3.40.50.1220">
    <property type="entry name" value="TPP-binding domain"/>
    <property type="match status" value="1"/>
</dbReference>
<evidence type="ECO:0000256" key="15">
    <source>
        <dbReference type="PROSITE-ProRule" id="PRU00236"/>
    </source>
</evidence>
<evidence type="ECO:0000256" key="8">
    <source>
        <dbReference type="ARBA" id="ARBA00038170"/>
    </source>
</evidence>
<dbReference type="GO" id="GO:0010468">
    <property type="term" value="P:regulation of gene expression"/>
    <property type="evidence" value="ECO:0007669"/>
    <property type="project" value="UniProtKB-ARBA"/>
</dbReference>
<feature type="region of interest" description="Disordered" evidence="16">
    <location>
        <begin position="374"/>
        <end position="479"/>
    </location>
</feature>
<sequence length="479" mass="53294">MATNLQNVQERSRPARNCANKIDRSAVLKKQEVKEKERRVKEVLSKPVKLRSKDDKKLLRECKDVVKELERRARLKELVKKKTIEVEDSSDVLEAKVDELVSAINKSKHLVVYTGAGISTAASIPDYRGPSGVWTLLQKGQEVRTKSLVDADPTLTHMAITELQRQGVVQHVVSQNCDGLHLRSGMPLRALSEVHGNMFIEVCTDCNPEAQYVRLFDVTERTACRRHNTGRRCHTCGGPLRDSIVHFGEKGAVERPLNWPGAVSAASEADMILCLGSTLKVLKRYTCLWGTNRAKAKQPKLYIVNLQWTPKDKMAVLKIHGRCDSVMEKVMSKLELKIPEYKRSHDPIFSMATPLRKEELSTFSTKLLQTPIPESVKQELAPAGSDRVEPDPTGSDQDVKGSTGDSQVAVQPSDMGTVKRELAADVDNAGGGQIGKDLSAPCDGDQPTSVVTKPGWFGKGYHRKITRSRKRRKFSQESV</sequence>
<dbReference type="GO" id="GO:0097372">
    <property type="term" value="F:histone H3K18 deacetylase activity, NAD-dependent"/>
    <property type="evidence" value="ECO:0007669"/>
    <property type="project" value="TreeGrafter"/>
</dbReference>
<evidence type="ECO:0000256" key="9">
    <source>
        <dbReference type="ARBA" id="ARBA00041832"/>
    </source>
</evidence>
<dbReference type="InterPro" id="IPR026590">
    <property type="entry name" value="Ssirtuin_cat_dom"/>
</dbReference>
<dbReference type="EC" id="2.3.1.286" evidence="2"/>
<feature type="binding site" evidence="15">
    <location>
        <position position="206"/>
    </location>
    <ligand>
        <name>Zn(2+)</name>
        <dbReference type="ChEBI" id="CHEBI:29105"/>
    </ligand>
</feature>
<evidence type="ECO:0000256" key="12">
    <source>
        <dbReference type="ARBA" id="ARBA00051105"/>
    </source>
</evidence>
<keyword evidence="7" id="KW-0520">NAD</keyword>
<protein>
    <recommendedName>
        <fullName evidence="2">protein acetyllysine N-acetyltransferase</fullName>
        <ecNumber evidence="2">2.3.1.286</ecNumber>
    </recommendedName>
    <alternativeName>
        <fullName evidence="10">Regulatory protein SIR2 homolog 7</fullName>
    </alternativeName>
    <alternativeName>
        <fullName evidence="9">SIR2-like protein 7</fullName>
    </alternativeName>
</protein>
<dbReference type="EnsemblMetazoa" id="XM_038208404.1">
    <property type="protein sequence ID" value="XP_038064332.1"/>
    <property type="gene ID" value="LOC119734830"/>
</dbReference>
<dbReference type="GeneID" id="119734830"/>
<evidence type="ECO:0000256" key="3">
    <source>
        <dbReference type="ARBA" id="ARBA00022553"/>
    </source>
</evidence>
<dbReference type="InterPro" id="IPR003000">
    <property type="entry name" value="Sirtuin"/>
</dbReference>
<evidence type="ECO:0000256" key="16">
    <source>
        <dbReference type="SAM" id="MobiDB-lite"/>
    </source>
</evidence>
<evidence type="ECO:0000256" key="6">
    <source>
        <dbReference type="ARBA" id="ARBA00022833"/>
    </source>
</evidence>